<evidence type="ECO:0000256" key="1">
    <source>
        <dbReference type="SAM" id="MobiDB-lite"/>
    </source>
</evidence>
<gene>
    <name evidence="2" type="ORF">IWX46DRAFT_259628</name>
</gene>
<organism evidence="2 3">
    <name type="scientific">Phyllosticta citricarpa</name>
    <dbReference type="NCBI Taxonomy" id="55181"/>
    <lineage>
        <taxon>Eukaryota</taxon>
        <taxon>Fungi</taxon>
        <taxon>Dikarya</taxon>
        <taxon>Ascomycota</taxon>
        <taxon>Pezizomycotina</taxon>
        <taxon>Dothideomycetes</taxon>
        <taxon>Dothideomycetes incertae sedis</taxon>
        <taxon>Botryosphaeriales</taxon>
        <taxon>Phyllostictaceae</taxon>
        <taxon>Phyllosticta</taxon>
    </lineage>
</organism>
<evidence type="ECO:0000313" key="3">
    <source>
        <dbReference type="Proteomes" id="UP001365128"/>
    </source>
</evidence>
<dbReference type="Proteomes" id="UP001365128">
    <property type="component" value="Unassembled WGS sequence"/>
</dbReference>
<accession>A0ABR1LSB5</accession>
<sequence length="383" mass="42905">MPVQRTRCHNGASIAARSELSRQVHAERHLHLRKDALHLCYTDVWSIAQHSISGAMDNTASIHFGSNLDIGCIRSHRKPHRDMPPAHENRPFLPQFFPSTSLRRVFPWTSTTPLRLRRSSPHLFSTAMSSPRRRTAIVRAAVWTQPCPALFSPGQRPDSLQPHGRPVVRNSAARTQSKTRTAYVAYSTRALSHARCGRQLAHLPLIPICPDRRLRTDCLASHPLSIYIRPASVWLFFSLFASRDQQFSLTLQLRLVPSPPLCDLCFQIPPPHHLPTCPDAAVHTAPSHRRYMPHLYSCAPLPSRSIGEATPHTHLAGRPAVWLSVEATLLSNHLRQAHTVSEASISSYHTAPQRTLTASGERRIGPHSLDVLLHLLPAHVRLC</sequence>
<protein>
    <submittedName>
        <fullName evidence="2">Uncharacterized protein</fullName>
    </submittedName>
</protein>
<evidence type="ECO:0000313" key="2">
    <source>
        <dbReference type="EMBL" id="KAK7536672.1"/>
    </source>
</evidence>
<name>A0ABR1LSB5_9PEZI</name>
<feature type="region of interest" description="Disordered" evidence="1">
    <location>
        <begin position="154"/>
        <end position="174"/>
    </location>
</feature>
<dbReference type="EMBL" id="JBBPDW010000035">
    <property type="protein sequence ID" value="KAK7536672.1"/>
    <property type="molecule type" value="Genomic_DNA"/>
</dbReference>
<keyword evidence="3" id="KW-1185">Reference proteome</keyword>
<proteinExistence type="predicted"/>
<comment type="caution">
    <text evidence="2">The sequence shown here is derived from an EMBL/GenBank/DDBJ whole genome shotgun (WGS) entry which is preliminary data.</text>
</comment>
<reference evidence="2 3" key="1">
    <citation type="submission" date="2024-04" db="EMBL/GenBank/DDBJ databases">
        <title>Phyllosticta paracitricarpa is synonymous to the EU quarantine fungus P. citricarpa based on phylogenomic analyses.</title>
        <authorList>
            <consortium name="Lawrence Berkeley National Laboratory"/>
            <person name="Van Ingen-Buijs V.A."/>
            <person name="Van Westerhoven A.C."/>
            <person name="Haridas S."/>
            <person name="Skiadas P."/>
            <person name="Martin F."/>
            <person name="Groenewald J.Z."/>
            <person name="Crous P.W."/>
            <person name="Seidl M.F."/>
        </authorList>
    </citation>
    <scope>NUCLEOTIDE SEQUENCE [LARGE SCALE GENOMIC DNA]</scope>
    <source>
        <strain evidence="2 3">CBS 122670</strain>
    </source>
</reference>